<feature type="signal peptide" evidence="1">
    <location>
        <begin position="1"/>
        <end position="20"/>
    </location>
</feature>
<proteinExistence type="predicted"/>
<gene>
    <name evidence="2" type="ORF">U0070_024906</name>
</gene>
<dbReference type="EMBL" id="JBBHLL010000095">
    <property type="protein sequence ID" value="KAK7817432.1"/>
    <property type="molecule type" value="Genomic_DNA"/>
</dbReference>
<organism evidence="2 3">
    <name type="scientific">Myodes glareolus</name>
    <name type="common">Bank vole</name>
    <name type="synonym">Clethrionomys glareolus</name>
    <dbReference type="NCBI Taxonomy" id="447135"/>
    <lineage>
        <taxon>Eukaryota</taxon>
        <taxon>Metazoa</taxon>
        <taxon>Chordata</taxon>
        <taxon>Craniata</taxon>
        <taxon>Vertebrata</taxon>
        <taxon>Euteleostomi</taxon>
        <taxon>Mammalia</taxon>
        <taxon>Eutheria</taxon>
        <taxon>Euarchontoglires</taxon>
        <taxon>Glires</taxon>
        <taxon>Rodentia</taxon>
        <taxon>Myomorpha</taxon>
        <taxon>Muroidea</taxon>
        <taxon>Cricetidae</taxon>
        <taxon>Arvicolinae</taxon>
        <taxon>Myodes</taxon>
    </lineage>
</organism>
<keyword evidence="3" id="KW-1185">Reference proteome</keyword>
<evidence type="ECO:0000313" key="3">
    <source>
        <dbReference type="Proteomes" id="UP001488838"/>
    </source>
</evidence>
<evidence type="ECO:0000313" key="2">
    <source>
        <dbReference type="EMBL" id="KAK7817432.1"/>
    </source>
</evidence>
<sequence length="67" mass="7067">MKLLALGWEVLTTTAVTVLASNALETDQEGDAIQKEFPGGDTSVGAIALGGHLLFNIPEQRVRESSV</sequence>
<comment type="caution">
    <text evidence="2">The sequence shown here is derived from an EMBL/GenBank/DDBJ whole genome shotgun (WGS) entry which is preliminary data.</text>
</comment>
<name>A0AAW0IT78_MYOGA</name>
<protein>
    <submittedName>
        <fullName evidence="2">Uncharacterized protein</fullName>
    </submittedName>
</protein>
<keyword evidence="1" id="KW-0732">Signal</keyword>
<evidence type="ECO:0000256" key="1">
    <source>
        <dbReference type="SAM" id="SignalP"/>
    </source>
</evidence>
<dbReference type="AlphaFoldDB" id="A0AAW0IT78"/>
<accession>A0AAW0IT78</accession>
<reference evidence="2 3" key="1">
    <citation type="journal article" date="2023" name="bioRxiv">
        <title>Conserved and derived expression patterns and positive selection on dental genes reveal complex evolutionary context of ever-growing rodent molars.</title>
        <authorList>
            <person name="Calamari Z.T."/>
            <person name="Song A."/>
            <person name="Cohen E."/>
            <person name="Akter M."/>
            <person name="Roy R.D."/>
            <person name="Hallikas O."/>
            <person name="Christensen M.M."/>
            <person name="Li P."/>
            <person name="Marangoni P."/>
            <person name="Jernvall J."/>
            <person name="Klein O.D."/>
        </authorList>
    </citation>
    <scope>NUCLEOTIDE SEQUENCE [LARGE SCALE GENOMIC DNA]</scope>
    <source>
        <strain evidence="2">V071</strain>
    </source>
</reference>
<dbReference type="Proteomes" id="UP001488838">
    <property type="component" value="Unassembled WGS sequence"/>
</dbReference>
<feature type="chain" id="PRO_5043631597" evidence="1">
    <location>
        <begin position="21"/>
        <end position="67"/>
    </location>
</feature>